<dbReference type="AlphaFoldDB" id="A0A226RQ22"/>
<dbReference type="InterPro" id="IPR036390">
    <property type="entry name" value="WH_DNA-bd_sf"/>
</dbReference>
<dbReference type="RefSeq" id="WP_089144577.1">
    <property type="nucleotide sequence ID" value="NZ_LUGD01000066.1"/>
</dbReference>
<dbReference type="EMBL" id="LUGO01000030">
    <property type="protein sequence ID" value="OXS41525.1"/>
    <property type="molecule type" value="Genomic_DNA"/>
</dbReference>
<dbReference type="InterPro" id="IPR018597">
    <property type="entry name" value="Phage_Tuc2009_YjcQ"/>
</dbReference>
<accession>A0A226RQ22</accession>
<dbReference type="Pfam" id="PF09639">
    <property type="entry name" value="YjcQ"/>
    <property type="match status" value="1"/>
</dbReference>
<organism evidence="1 2">
    <name type="scientific">Ligilactobacillus agilis</name>
    <dbReference type="NCBI Taxonomy" id="1601"/>
    <lineage>
        <taxon>Bacteria</taxon>
        <taxon>Bacillati</taxon>
        <taxon>Bacillota</taxon>
        <taxon>Bacilli</taxon>
        <taxon>Lactobacillales</taxon>
        <taxon>Lactobacillaceae</taxon>
        <taxon>Ligilactobacillus</taxon>
    </lineage>
</organism>
<dbReference type="Proteomes" id="UP000215261">
    <property type="component" value="Unassembled WGS sequence"/>
</dbReference>
<evidence type="ECO:0000313" key="1">
    <source>
        <dbReference type="EMBL" id="OXS41525.1"/>
    </source>
</evidence>
<name>A0A226RQ22_9LACO</name>
<sequence>MAKDDYDVVVFRILVYLYAIFKGKQIFDQHIFLKVISKVEEDYLYRVLEMMQSEGLIEGLQFRKAWGGVVILINDLDDISITSDGIHYLLENSRMKKLKDFLSGQTGAIASLIQLVFTVV</sequence>
<protein>
    <recommendedName>
        <fullName evidence="3">YjcQ protein</fullName>
    </recommendedName>
</protein>
<reference evidence="1 2" key="1">
    <citation type="submission" date="2016-03" db="EMBL/GenBank/DDBJ databases">
        <title>Sequencing of Lactobacillus Species from Commercial Turkeys.</title>
        <authorList>
            <person name="Johnson T.J."/>
            <person name="Youmans B.P."/>
            <person name="Case K.A."/>
        </authorList>
    </citation>
    <scope>NUCLEOTIDE SEQUENCE [LARGE SCALE GENOMIC DNA]</scope>
    <source>
        <strain evidence="1 2">UMNLA1</strain>
    </source>
</reference>
<evidence type="ECO:0008006" key="3">
    <source>
        <dbReference type="Google" id="ProtNLM"/>
    </source>
</evidence>
<dbReference type="Gene3D" id="1.10.10.10">
    <property type="entry name" value="Winged helix-like DNA-binding domain superfamily/Winged helix DNA-binding domain"/>
    <property type="match status" value="1"/>
</dbReference>
<comment type="caution">
    <text evidence="1">The sequence shown here is derived from an EMBL/GenBank/DDBJ whole genome shotgun (WGS) entry which is preliminary data.</text>
</comment>
<proteinExistence type="predicted"/>
<evidence type="ECO:0000313" key="2">
    <source>
        <dbReference type="Proteomes" id="UP000215261"/>
    </source>
</evidence>
<gene>
    <name evidence="1" type="ORF">AYP69_02515</name>
</gene>
<dbReference type="InterPro" id="IPR036388">
    <property type="entry name" value="WH-like_DNA-bd_sf"/>
</dbReference>
<dbReference type="SUPFAM" id="SSF46785">
    <property type="entry name" value="Winged helix' DNA-binding domain"/>
    <property type="match status" value="1"/>
</dbReference>